<keyword evidence="3" id="KW-1185">Reference proteome</keyword>
<evidence type="ECO:0000313" key="3">
    <source>
        <dbReference type="Proteomes" id="UP001177003"/>
    </source>
</evidence>
<reference evidence="2" key="1">
    <citation type="submission" date="2023-04" db="EMBL/GenBank/DDBJ databases">
        <authorList>
            <person name="Vijverberg K."/>
            <person name="Xiong W."/>
            <person name="Schranz E."/>
        </authorList>
    </citation>
    <scope>NUCLEOTIDE SEQUENCE</scope>
</reference>
<protein>
    <submittedName>
        <fullName evidence="2">Uncharacterized protein</fullName>
    </submittedName>
</protein>
<name>A0AA35ZVI4_LACSI</name>
<evidence type="ECO:0000313" key="2">
    <source>
        <dbReference type="EMBL" id="CAI9299690.1"/>
    </source>
</evidence>
<dbReference type="Proteomes" id="UP001177003">
    <property type="component" value="Chromosome 8"/>
</dbReference>
<dbReference type="AlphaFoldDB" id="A0AA35ZVI4"/>
<feature type="region of interest" description="Disordered" evidence="1">
    <location>
        <begin position="37"/>
        <end position="59"/>
    </location>
</feature>
<gene>
    <name evidence="2" type="ORF">LSALG_LOCUS38382</name>
</gene>
<dbReference type="EMBL" id="OX465084">
    <property type="protein sequence ID" value="CAI9299690.1"/>
    <property type="molecule type" value="Genomic_DNA"/>
</dbReference>
<sequence length="126" mass="14836">MDDVYDLDSINVELDYFKRKLISQCRDEFLNILCEEDDDNDANDDAQAQNNAQPQIHNQELDSEYVQSNNEEDIEDDFKYSIHNPKVKWNLMKPVLGERYESPHELKWCITIYAISKGLSNSFQKV</sequence>
<organism evidence="2 3">
    <name type="scientific">Lactuca saligna</name>
    <name type="common">Willowleaf lettuce</name>
    <dbReference type="NCBI Taxonomy" id="75948"/>
    <lineage>
        <taxon>Eukaryota</taxon>
        <taxon>Viridiplantae</taxon>
        <taxon>Streptophyta</taxon>
        <taxon>Embryophyta</taxon>
        <taxon>Tracheophyta</taxon>
        <taxon>Spermatophyta</taxon>
        <taxon>Magnoliopsida</taxon>
        <taxon>eudicotyledons</taxon>
        <taxon>Gunneridae</taxon>
        <taxon>Pentapetalae</taxon>
        <taxon>asterids</taxon>
        <taxon>campanulids</taxon>
        <taxon>Asterales</taxon>
        <taxon>Asteraceae</taxon>
        <taxon>Cichorioideae</taxon>
        <taxon>Cichorieae</taxon>
        <taxon>Lactucinae</taxon>
        <taxon>Lactuca</taxon>
    </lineage>
</organism>
<accession>A0AA35ZVI4</accession>
<proteinExistence type="predicted"/>
<evidence type="ECO:0000256" key="1">
    <source>
        <dbReference type="SAM" id="MobiDB-lite"/>
    </source>
</evidence>